<evidence type="ECO:0000256" key="1">
    <source>
        <dbReference type="ARBA" id="ARBA00023002"/>
    </source>
</evidence>
<dbReference type="GO" id="GO:0000166">
    <property type="term" value="F:nucleotide binding"/>
    <property type="evidence" value="ECO:0007669"/>
    <property type="project" value="InterPro"/>
</dbReference>
<evidence type="ECO:0000313" key="5">
    <source>
        <dbReference type="Proteomes" id="UP000467124"/>
    </source>
</evidence>
<dbReference type="Proteomes" id="UP000467124">
    <property type="component" value="Unassembled WGS sequence"/>
</dbReference>
<evidence type="ECO:0000259" key="2">
    <source>
        <dbReference type="Pfam" id="PF01408"/>
    </source>
</evidence>
<dbReference type="SUPFAM" id="SSF51735">
    <property type="entry name" value="NAD(P)-binding Rossmann-fold domains"/>
    <property type="match status" value="1"/>
</dbReference>
<dbReference type="InterPro" id="IPR000683">
    <property type="entry name" value="Gfo/Idh/MocA-like_OxRdtase_N"/>
</dbReference>
<dbReference type="RefSeq" id="WP_161112352.1">
    <property type="nucleotide sequence ID" value="NZ_WWHY01000001.1"/>
</dbReference>
<dbReference type="EMBL" id="WWHY01000001">
    <property type="protein sequence ID" value="MYR32242.1"/>
    <property type="molecule type" value="Genomic_DNA"/>
</dbReference>
<comment type="caution">
    <text evidence="4">The sequence shown here is derived from an EMBL/GenBank/DDBJ whole genome shotgun (WGS) entry which is preliminary data.</text>
</comment>
<keyword evidence="1" id="KW-0560">Oxidoreductase</keyword>
<dbReference type="GO" id="GO:0016491">
    <property type="term" value="F:oxidoreductase activity"/>
    <property type="evidence" value="ECO:0007669"/>
    <property type="project" value="UniProtKB-KW"/>
</dbReference>
<dbReference type="Pfam" id="PF01408">
    <property type="entry name" value="GFO_IDH_MocA"/>
    <property type="match status" value="1"/>
</dbReference>
<evidence type="ECO:0000259" key="3">
    <source>
        <dbReference type="Pfam" id="PF22725"/>
    </source>
</evidence>
<feature type="domain" description="GFO/IDH/MocA-like oxidoreductase" evidence="3">
    <location>
        <begin position="147"/>
        <end position="280"/>
    </location>
</feature>
<protein>
    <submittedName>
        <fullName evidence="4">Gfo/Idh/MocA family oxidoreductase</fullName>
    </submittedName>
</protein>
<feature type="domain" description="Gfo/Idh/MocA-like oxidoreductase N-terminal" evidence="2">
    <location>
        <begin position="21"/>
        <end position="136"/>
    </location>
</feature>
<gene>
    <name evidence="4" type="ORF">GTW20_08160</name>
</gene>
<dbReference type="InterPro" id="IPR050463">
    <property type="entry name" value="Gfo/Idh/MocA_oxidrdct_glycsds"/>
</dbReference>
<dbReference type="InterPro" id="IPR036291">
    <property type="entry name" value="NAD(P)-bd_dom_sf"/>
</dbReference>
<dbReference type="InterPro" id="IPR055170">
    <property type="entry name" value="GFO_IDH_MocA-like_dom"/>
</dbReference>
<dbReference type="Gene3D" id="3.40.50.720">
    <property type="entry name" value="NAD(P)-binding Rossmann-like Domain"/>
    <property type="match status" value="1"/>
</dbReference>
<name>A0A7K2IQI7_9ACTN</name>
<proteinExistence type="predicted"/>
<organism evidence="4 5">
    <name type="scientific">Nocardiopsis alba</name>
    <dbReference type="NCBI Taxonomy" id="53437"/>
    <lineage>
        <taxon>Bacteria</taxon>
        <taxon>Bacillati</taxon>
        <taxon>Actinomycetota</taxon>
        <taxon>Actinomycetes</taxon>
        <taxon>Streptosporangiales</taxon>
        <taxon>Nocardiopsidaceae</taxon>
        <taxon>Nocardiopsis</taxon>
    </lineage>
</organism>
<dbReference type="SUPFAM" id="SSF55347">
    <property type="entry name" value="Glyceraldehyde-3-phosphate dehydrogenase-like, C-terminal domain"/>
    <property type="match status" value="1"/>
</dbReference>
<dbReference type="PANTHER" id="PTHR43818:SF11">
    <property type="entry name" value="BCDNA.GH03377"/>
    <property type="match status" value="1"/>
</dbReference>
<dbReference type="Pfam" id="PF22725">
    <property type="entry name" value="GFO_IDH_MocA_C3"/>
    <property type="match status" value="1"/>
</dbReference>
<evidence type="ECO:0000313" key="4">
    <source>
        <dbReference type="EMBL" id="MYR32242.1"/>
    </source>
</evidence>
<sequence length="385" mass="40896">MKKVTSPDAPTSGPTTPRTYRAAIIGTGFMGRVHSHAIRALGGEIVGVAGSSHAKAERFRASHGIARAHSDALELVHDPDVDVVHVCTPNHLHAPLTRAALAAGKHVVCEKPLATDAATARELTRSAREGGRVAVVPFVYRFHPMAREARARVAAGSLGRVGLAHGGYLQDWFLSPEEDNWRVDPDIGGPTRAFGDIGSHWCDMLEFVTGDRVTAVSAQTSRITDSRGTDGGRSVTTEDLASFQFTTAGGAIGTAVISQVSPGRKNQLFLEVSGTEGSLRFDQERPETLWSGERARTGTVSRDDPGLSAEAARMVRLPVGHPQGYQDCFNALIADTAAAIAGHRPEGLPVFADGLRAAVLAEAVLLSARERRWVDVAPTDEADPT</sequence>
<dbReference type="Gene3D" id="3.30.360.10">
    <property type="entry name" value="Dihydrodipicolinate Reductase, domain 2"/>
    <property type="match status" value="1"/>
</dbReference>
<dbReference type="PANTHER" id="PTHR43818">
    <property type="entry name" value="BCDNA.GH03377"/>
    <property type="match status" value="1"/>
</dbReference>
<reference evidence="4 5" key="1">
    <citation type="journal article" date="2019" name="Nat. Commun.">
        <title>The antimicrobial potential of Streptomyces from insect microbiomes.</title>
        <authorList>
            <person name="Chevrette M.G."/>
            <person name="Carlson C.M."/>
            <person name="Ortega H.E."/>
            <person name="Thomas C."/>
            <person name="Ananiev G.E."/>
            <person name="Barns K.J."/>
            <person name="Book A.J."/>
            <person name="Cagnazzo J."/>
            <person name="Carlos C."/>
            <person name="Flanigan W."/>
            <person name="Grubbs K.J."/>
            <person name="Horn H.A."/>
            <person name="Hoffmann F.M."/>
            <person name="Klassen J.L."/>
            <person name="Knack J.J."/>
            <person name="Lewin G.R."/>
            <person name="McDonald B.R."/>
            <person name="Muller L."/>
            <person name="Melo W.G.P."/>
            <person name="Pinto-Tomas A.A."/>
            <person name="Schmitz A."/>
            <person name="Wendt-Pienkowski E."/>
            <person name="Wildman S."/>
            <person name="Zhao M."/>
            <person name="Zhang F."/>
            <person name="Bugni T.S."/>
            <person name="Andes D.R."/>
            <person name="Pupo M.T."/>
            <person name="Currie C.R."/>
        </authorList>
    </citation>
    <scope>NUCLEOTIDE SEQUENCE [LARGE SCALE GENOMIC DNA]</scope>
    <source>
        <strain evidence="4 5">SID5840</strain>
    </source>
</reference>
<accession>A0A7K2IQI7</accession>
<dbReference type="AlphaFoldDB" id="A0A7K2IQI7"/>